<dbReference type="STRING" id="1817816.A2Y64_04105"/>
<dbReference type="SUPFAM" id="SSF47413">
    <property type="entry name" value="lambda repressor-like DNA-binding domains"/>
    <property type="match status" value="1"/>
</dbReference>
<evidence type="ECO:0000313" key="1">
    <source>
        <dbReference type="EMBL" id="OGD78994.1"/>
    </source>
</evidence>
<organism evidence="1 2">
    <name type="scientific">Candidatus Coatesbacteria bacterium RBG_13_66_14</name>
    <dbReference type="NCBI Taxonomy" id="1817816"/>
    <lineage>
        <taxon>Bacteria</taxon>
        <taxon>Candidatus Coatesiibacteriota</taxon>
    </lineage>
</organism>
<name>A0A1F5FHG9_9BACT</name>
<dbReference type="Pfam" id="PF13560">
    <property type="entry name" value="HTH_31"/>
    <property type="match status" value="1"/>
</dbReference>
<dbReference type="InterPro" id="IPR010982">
    <property type="entry name" value="Lambda_DNA-bd_dom_sf"/>
</dbReference>
<comment type="caution">
    <text evidence="1">The sequence shown here is derived from an EMBL/GenBank/DDBJ whole genome shotgun (WGS) entry which is preliminary data.</text>
</comment>
<protein>
    <recommendedName>
        <fullName evidence="3">HTH cro/C1-type domain-containing protein</fullName>
    </recommendedName>
</protein>
<reference evidence="1 2" key="1">
    <citation type="journal article" date="2016" name="Nat. Commun.">
        <title>Thousands of microbial genomes shed light on interconnected biogeochemical processes in an aquifer system.</title>
        <authorList>
            <person name="Anantharaman K."/>
            <person name="Brown C.T."/>
            <person name="Hug L.A."/>
            <person name="Sharon I."/>
            <person name="Castelle C.J."/>
            <person name="Probst A.J."/>
            <person name="Thomas B.C."/>
            <person name="Singh A."/>
            <person name="Wilkins M.J."/>
            <person name="Karaoz U."/>
            <person name="Brodie E.L."/>
            <person name="Williams K.H."/>
            <person name="Hubbard S.S."/>
            <person name="Banfield J.F."/>
        </authorList>
    </citation>
    <scope>NUCLEOTIDE SEQUENCE [LARGE SCALE GENOMIC DNA]</scope>
</reference>
<dbReference type="InterPro" id="IPR001387">
    <property type="entry name" value="Cro/C1-type_HTH"/>
</dbReference>
<dbReference type="CDD" id="cd00093">
    <property type="entry name" value="HTH_XRE"/>
    <property type="match status" value="1"/>
</dbReference>
<dbReference type="Proteomes" id="UP000177187">
    <property type="component" value="Unassembled WGS sequence"/>
</dbReference>
<dbReference type="GO" id="GO:0003677">
    <property type="term" value="F:DNA binding"/>
    <property type="evidence" value="ECO:0007669"/>
    <property type="project" value="InterPro"/>
</dbReference>
<evidence type="ECO:0008006" key="3">
    <source>
        <dbReference type="Google" id="ProtNLM"/>
    </source>
</evidence>
<gene>
    <name evidence="1" type="ORF">A2Y64_04105</name>
</gene>
<dbReference type="AlphaFoldDB" id="A0A1F5FHG9"/>
<accession>A0A1F5FHG9</accession>
<evidence type="ECO:0000313" key="2">
    <source>
        <dbReference type="Proteomes" id="UP000177187"/>
    </source>
</evidence>
<dbReference type="EMBL" id="MFAF01000017">
    <property type="protein sequence ID" value="OGD78994.1"/>
    <property type="molecule type" value="Genomic_DNA"/>
</dbReference>
<sequence length="121" mass="14053">MFGDFVKAQRLALNLSLRRFCQKLELDPSNWSKVERGILPPPKDEVFLERLAVELGIEVGSPKWRELSDLAHVDRGEIPEYVMQDEELVKLLPVFFQTIDNIKPTRQDIIQLLESLKEAHK</sequence>
<dbReference type="Gene3D" id="1.10.260.40">
    <property type="entry name" value="lambda repressor-like DNA-binding domains"/>
    <property type="match status" value="1"/>
</dbReference>
<proteinExistence type="predicted"/>